<protein>
    <submittedName>
        <fullName evidence="1">Uncharacterized protein</fullName>
    </submittedName>
</protein>
<sequence length="64" mass="6877">MTQSFKEYCGSCGAKWTGPSHQNNGFCCASPFYQNSEYCTTCMGTGGMETAICPECKGTGEKPE</sequence>
<dbReference type="EMBL" id="LAZR01000401">
    <property type="protein sequence ID" value="KKN70533.1"/>
    <property type="molecule type" value="Genomic_DNA"/>
</dbReference>
<proteinExistence type="predicted"/>
<organism evidence="1">
    <name type="scientific">marine sediment metagenome</name>
    <dbReference type="NCBI Taxonomy" id="412755"/>
    <lineage>
        <taxon>unclassified sequences</taxon>
        <taxon>metagenomes</taxon>
        <taxon>ecological metagenomes</taxon>
    </lineage>
</organism>
<name>A0A0F9VXU3_9ZZZZ</name>
<reference evidence="1" key="1">
    <citation type="journal article" date="2015" name="Nature">
        <title>Complex archaea that bridge the gap between prokaryotes and eukaryotes.</title>
        <authorList>
            <person name="Spang A."/>
            <person name="Saw J.H."/>
            <person name="Jorgensen S.L."/>
            <person name="Zaremba-Niedzwiedzka K."/>
            <person name="Martijn J."/>
            <person name="Lind A.E."/>
            <person name="van Eijk R."/>
            <person name="Schleper C."/>
            <person name="Guy L."/>
            <person name="Ettema T.J."/>
        </authorList>
    </citation>
    <scope>NUCLEOTIDE SEQUENCE</scope>
</reference>
<gene>
    <name evidence="1" type="ORF">LCGC14_0429640</name>
</gene>
<accession>A0A0F9VXU3</accession>
<dbReference type="AlphaFoldDB" id="A0A0F9VXU3"/>
<dbReference type="Gene3D" id="6.20.20.10">
    <property type="match status" value="1"/>
</dbReference>
<comment type="caution">
    <text evidence="1">The sequence shown here is derived from an EMBL/GenBank/DDBJ whole genome shotgun (WGS) entry which is preliminary data.</text>
</comment>
<evidence type="ECO:0000313" key="1">
    <source>
        <dbReference type="EMBL" id="KKN70533.1"/>
    </source>
</evidence>